<feature type="domain" description="GGDEF" evidence="6">
    <location>
        <begin position="444"/>
        <end position="577"/>
    </location>
</feature>
<organism evidence="7 8">
    <name type="scientific">Leucothrix arctica</name>
    <dbReference type="NCBI Taxonomy" id="1481894"/>
    <lineage>
        <taxon>Bacteria</taxon>
        <taxon>Pseudomonadati</taxon>
        <taxon>Pseudomonadota</taxon>
        <taxon>Gammaproteobacteria</taxon>
        <taxon>Thiotrichales</taxon>
        <taxon>Thiotrichaceae</taxon>
        <taxon>Leucothrix</taxon>
    </lineage>
</organism>
<dbReference type="InterPro" id="IPR035965">
    <property type="entry name" value="PAS-like_dom_sf"/>
</dbReference>
<keyword evidence="3" id="KW-1133">Transmembrane helix</keyword>
<dbReference type="InterPro" id="IPR029787">
    <property type="entry name" value="Nucleotide_cyclase"/>
</dbReference>
<dbReference type="AlphaFoldDB" id="A0A317C547"/>
<dbReference type="Pfam" id="PF13426">
    <property type="entry name" value="PAS_9"/>
    <property type="match status" value="1"/>
</dbReference>
<dbReference type="CDD" id="cd01949">
    <property type="entry name" value="GGDEF"/>
    <property type="match status" value="1"/>
</dbReference>
<feature type="domain" description="PAS" evidence="4">
    <location>
        <begin position="285"/>
        <end position="355"/>
    </location>
</feature>
<name>A0A317C547_9GAMM</name>
<dbReference type="InterPro" id="IPR043128">
    <property type="entry name" value="Rev_trsase/Diguanyl_cyclase"/>
</dbReference>
<feature type="domain" description="EAL" evidence="5">
    <location>
        <begin position="586"/>
        <end position="840"/>
    </location>
</feature>
<dbReference type="EMBL" id="QGKL01000042">
    <property type="protein sequence ID" value="PWQ93708.1"/>
    <property type="molecule type" value="Genomic_DNA"/>
</dbReference>
<accession>A0A317C547</accession>
<keyword evidence="2" id="KW-0973">c-di-GMP</keyword>
<dbReference type="NCBIfam" id="TIGR00254">
    <property type="entry name" value="GGDEF"/>
    <property type="match status" value="1"/>
</dbReference>
<dbReference type="Pfam" id="PF00563">
    <property type="entry name" value="EAL"/>
    <property type="match status" value="1"/>
</dbReference>
<dbReference type="InterPro" id="IPR000160">
    <property type="entry name" value="GGDEF_dom"/>
</dbReference>
<dbReference type="Gene3D" id="3.30.70.270">
    <property type="match status" value="1"/>
</dbReference>
<evidence type="ECO:0000313" key="8">
    <source>
        <dbReference type="Proteomes" id="UP000245506"/>
    </source>
</evidence>
<keyword evidence="8" id="KW-1185">Reference proteome</keyword>
<sequence length="863" mass="96511">MKFFDSLSLRSRFLIAPFIGVVLTMIIFYSSNSIIQGHTDILKGLNQSNLPQVGEISRSVIMLSNNHGKLETLLASAKIAPDEEKIYLEGRVILDELHVLEEQLNLTLGESYKIINNTDVFEQIKLIFNNYREQSINAIELSTVRPDLADREMHSANSVLLQLNDLFMVLSEFYIKNLTVQSEAVENSLYDKSSLTIISSILLAIMIVSALFFSQRMSAEINLVNKSLIGLSEGEQDIELPEPVVAGNNNMSQLYNVVTTFKRSLDKNEEQQDTLNKTITELTESKERYYTLLNLIPTAIIAINDSGKIVLFNKSAEEIYGYNNSETIGKPMDMLAAEPKAKKLKQSFGELVDNTEDLSEIDRGPLLAQKKNGEQFYIESNVARLNLSNESVKIFAITDITERMQAESEILHKAHYDALTDLPNRFLALDSLRKGIKKAQKDDEMLSVLFLDLDGFKKINDTLGHEAGDKLLIEAGKRLKGVVGSSGTVGRLGGDEFIVILYDLKTSESVVPTVEKIVQQFRKPFEIDGRELILTTSVGLSTYPEDGSSASELLRNADSAMYSSKEGGRNTYTFFTESMNLEVSRELALEEQMHNALERNEFRLVYQPQVEIRTGKVIGVEALIRWECDVLGNVCPEEFIPIAEHTGLIIPLSQFVLAESLRQLALWQKDYNSSFRIAINLSPRQFRDPNLISFIEEKLNVSGVAANTIELEITEGVLMSGHSFIDDALKSLSKLGIRLAMDDFGTGYSSLSYLRRYSFDVLKIDRSFVKDITVSSANRELVNAIIAMAQALGLEIVAEGVESSAQLDYLAKRNCEYAQGYLFNKPITPAEISEMLQKQKNKSPQMIIGSIGLNKCRSNALVS</sequence>
<dbReference type="PANTHER" id="PTHR44757">
    <property type="entry name" value="DIGUANYLATE CYCLASE DGCP"/>
    <property type="match status" value="1"/>
</dbReference>
<comment type="caution">
    <text evidence="7">The sequence shown here is derived from an EMBL/GenBank/DDBJ whole genome shotgun (WGS) entry which is preliminary data.</text>
</comment>
<dbReference type="PROSITE" id="PS50887">
    <property type="entry name" value="GGDEF"/>
    <property type="match status" value="1"/>
</dbReference>
<reference evidence="7 8" key="1">
    <citation type="submission" date="2018-05" db="EMBL/GenBank/DDBJ databases">
        <title>Leucothrix arctica sp. nov., isolated from Arctic seawater.</title>
        <authorList>
            <person name="Choi A."/>
            <person name="Baek K."/>
        </authorList>
    </citation>
    <scope>NUCLEOTIDE SEQUENCE [LARGE SCALE GENOMIC DNA]</scope>
    <source>
        <strain evidence="7 8">IMCC9719</strain>
    </source>
</reference>
<dbReference type="FunFam" id="3.20.20.450:FF:000001">
    <property type="entry name" value="Cyclic di-GMP phosphodiesterase yahA"/>
    <property type="match status" value="1"/>
</dbReference>
<dbReference type="GO" id="GO:0071111">
    <property type="term" value="F:cyclic-guanylate-specific phosphodiesterase activity"/>
    <property type="evidence" value="ECO:0007669"/>
    <property type="project" value="UniProtKB-EC"/>
</dbReference>
<protein>
    <recommendedName>
        <fullName evidence="1">cyclic-guanylate-specific phosphodiesterase</fullName>
        <ecNumber evidence="1">3.1.4.52</ecNumber>
    </recommendedName>
</protein>
<dbReference type="Gene3D" id="3.20.20.450">
    <property type="entry name" value="EAL domain"/>
    <property type="match status" value="1"/>
</dbReference>
<evidence type="ECO:0000256" key="1">
    <source>
        <dbReference type="ARBA" id="ARBA00012282"/>
    </source>
</evidence>
<dbReference type="Proteomes" id="UP000245506">
    <property type="component" value="Unassembled WGS sequence"/>
</dbReference>
<keyword evidence="3" id="KW-0472">Membrane</keyword>
<evidence type="ECO:0000259" key="5">
    <source>
        <dbReference type="PROSITE" id="PS50883"/>
    </source>
</evidence>
<dbReference type="InterPro" id="IPR052155">
    <property type="entry name" value="Biofilm_reg_signaling"/>
</dbReference>
<dbReference type="InterPro" id="IPR001633">
    <property type="entry name" value="EAL_dom"/>
</dbReference>
<dbReference type="SMART" id="SM00091">
    <property type="entry name" value="PAS"/>
    <property type="match status" value="1"/>
</dbReference>
<dbReference type="EC" id="3.1.4.52" evidence="1"/>
<dbReference type="PANTHER" id="PTHR44757:SF2">
    <property type="entry name" value="BIOFILM ARCHITECTURE MAINTENANCE PROTEIN MBAA"/>
    <property type="match status" value="1"/>
</dbReference>
<proteinExistence type="predicted"/>
<dbReference type="InterPro" id="IPR035919">
    <property type="entry name" value="EAL_sf"/>
</dbReference>
<evidence type="ECO:0000256" key="2">
    <source>
        <dbReference type="ARBA" id="ARBA00022636"/>
    </source>
</evidence>
<dbReference type="CDD" id="cd01948">
    <property type="entry name" value="EAL"/>
    <property type="match status" value="1"/>
</dbReference>
<dbReference type="InterPro" id="IPR000014">
    <property type="entry name" value="PAS"/>
</dbReference>
<dbReference type="PROSITE" id="PS50883">
    <property type="entry name" value="EAL"/>
    <property type="match status" value="1"/>
</dbReference>
<feature type="transmembrane region" description="Helical" evidence="3">
    <location>
        <begin position="12"/>
        <end position="30"/>
    </location>
</feature>
<dbReference type="RefSeq" id="WP_109825788.1">
    <property type="nucleotide sequence ID" value="NZ_QGKL01000042.1"/>
</dbReference>
<dbReference type="CDD" id="cd00130">
    <property type="entry name" value="PAS"/>
    <property type="match status" value="1"/>
</dbReference>
<dbReference type="Gene3D" id="3.30.450.20">
    <property type="entry name" value="PAS domain"/>
    <property type="match status" value="1"/>
</dbReference>
<dbReference type="PROSITE" id="PS50112">
    <property type="entry name" value="PAS"/>
    <property type="match status" value="1"/>
</dbReference>
<dbReference type="NCBIfam" id="TIGR00229">
    <property type="entry name" value="sensory_box"/>
    <property type="match status" value="1"/>
</dbReference>
<dbReference type="SUPFAM" id="SSF55785">
    <property type="entry name" value="PYP-like sensor domain (PAS domain)"/>
    <property type="match status" value="1"/>
</dbReference>
<dbReference type="SMART" id="SM00267">
    <property type="entry name" value="GGDEF"/>
    <property type="match status" value="1"/>
</dbReference>
<keyword evidence="3" id="KW-0812">Transmembrane</keyword>
<dbReference type="Pfam" id="PF00990">
    <property type="entry name" value="GGDEF"/>
    <property type="match status" value="1"/>
</dbReference>
<evidence type="ECO:0000259" key="6">
    <source>
        <dbReference type="PROSITE" id="PS50887"/>
    </source>
</evidence>
<dbReference type="SUPFAM" id="SSF141868">
    <property type="entry name" value="EAL domain-like"/>
    <property type="match status" value="1"/>
</dbReference>
<dbReference type="OrthoDB" id="9813913at2"/>
<dbReference type="SUPFAM" id="SSF55073">
    <property type="entry name" value="Nucleotide cyclase"/>
    <property type="match status" value="1"/>
</dbReference>
<evidence type="ECO:0000256" key="3">
    <source>
        <dbReference type="SAM" id="Phobius"/>
    </source>
</evidence>
<gene>
    <name evidence="7" type="ORF">DKT75_19045</name>
</gene>
<evidence type="ECO:0000259" key="4">
    <source>
        <dbReference type="PROSITE" id="PS50112"/>
    </source>
</evidence>
<evidence type="ECO:0000313" key="7">
    <source>
        <dbReference type="EMBL" id="PWQ93708.1"/>
    </source>
</evidence>
<dbReference type="SMART" id="SM00052">
    <property type="entry name" value="EAL"/>
    <property type="match status" value="1"/>
</dbReference>